<name>A0A8S5RKQ3_9VIRU</name>
<organism evidence="1">
    <name type="scientific">virus sp. ctBM815</name>
    <dbReference type="NCBI Taxonomy" id="2825806"/>
    <lineage>
        <taxon>Viruses</taxon>
    </lineage>
</organism>
<evidence type="ECO:0000313" key="1">
    <source>
        <dbReference type="EMBL" id="DAE31629.1"/>
    </source>
</evidence>
<accession>A0A8S5RKQ3</accession>
<dbReference type="EMBL" id="BK059109">
    <property type="protein sequence ID" value="DAE31629.1"/>
    <property type="molecule type" value="Genomic_DNA"/>
</dbReference>
<proteinExistence type="predicted"/>
<protein>
    <submittedName>
        <fullName evidence="1">Uncharacterized protein</fullName>
    </submittedName>
</protein>
<reference evidence="1" key="1">
    <citation type="journal article" date="2021" name="Proc. Natl. Acad. Sci. U.S.A.">
        <title>A Catalog of Tens of Thousands of Viruses from Human Metagenomes Reveals Hidden Associations with Chronic Diseases.</title>
        <authorList>
            <person name="Tisza M.J."/>
            <person name="Buck C.B."/>
        </authorList>
    </citation>
    <scope>NUCLEOTIDE SEQUENCE</scope>
    <source>
        <strain evidence="1">CtBM815</strain>
    </source>
</reference>
<sequence>MGKVAQLFRAVTTLINLGCNIAVAGTGFTTATWAHIVNTIVG</sequence>